<comment type="caution">
    <text evidence="1">The sequence shown here is derived from an EMBL/GenBank/DDBJ whole genome shotgun (WGS) entry which is preliminary data.</text>
</comment>
<dbReference type="EMBL" id="CACRXK020015501">
    <property type="protein sequence ID" value="CAB4028465.1"/>
    <property type="molecule type" value="Genomic_DNA"/>
</dbReference>
<proteinExistence type="predicted"/>
<organism evidence="1 2">
    <name type="scientific">Paramuricea clavata</name>
    <name type="common">Red gorgonian</name>
    <name type="synonym">Violescent sea-whip</name>
    <dbReference type="NCBI Taxonomy" id="317549"/>
    <lineage>
        <taxon>Eukaryota</taxon>
        <taxon>Metazoa</taxon>
        <taxon>Cnidaria</taxon>
        <taxon>Anthozoa</taxon>
        <taxon>Octocorallia</taxon>
        <taxon>Malacalcyonacea</taxon>
        <taxon>Plexauridae</taxon>
        <taxon>Paramuricea</taxon>
    </lineage>
</organism>
<evidence type="ECO:0000313" key="2">
    <source>
        <dbReference type="Proteomes" id="UP001152795"/>
    </source>
</evidence>
<dbReference type="Pfam" id="PF17921">
    <property type="entry name" value="Integrase_H2C2"/>
    <property type="match status" value="1"/>
</dbReference>
<dbReference type="Gene3D" id="3.30.420.10">
    <property type="entry name" value="Ribonuclease H-like superfamily/Ribonuclease H"/>
    <property type="match status" value="1"/>
</dbReference>
<dbReference type="InterPro" id="IPR041588">
    <property type="entry name" value="Integrase_H2C2"/>
</dbReference>
<reference evidence="1" key="1">
    <citation type="submission" date="2020-04" db="EMBL/GenBank/DDBJ databases">
        <authorList>
            <person name="Alioto T."/>
            <person name="Alioto T."/>
            <person name="Gomez Garrido J."/>
        </authorList>
    </citation>
    <scope>NUCLEOTIDE SEQUENCE</scope>
    <source>
        <strain evidence="1">A484AB</strain>
    </source>
</reference>
<accession>A0A7D9JFT4</accession>
<keyword evidence="2" id="KW-1185">Reference proteome</keyword>
<dbReference type="SUPFAM" id="SSF53098">
    <property type="entry name" value="Ribonuclease H-like"/>
    <property type="match status" value="1"/>
</dbReference>
<dbReference type="AlphaFoldDB" id="A0A7D9JFT4"/>
<dbReference type="GO" id="GO:0003676">
    <property type="term" value="F:nucleic acid binding"/>
    <property type="evidence" value="ECO:0007669"/>
    <property type="project" value="InterPro"/>
</dbReference>
<dbReference type="PANTHER" id="PTHR47331:SF1">
    <property type="entry name" value="GAG-LIKE PROTEIN"/>
    <property type="match status" value="1"/>
</dbReference>
<name>A0A7D9JFT4_PARCT</name>
<dbReference type="Proteomes" id="UP001152795">
    <property type="component" value="Unassembled WGS sequence"/>
</dbReference>
<dbReference type="InterPro" id="IPR012337">
    <property type="entry name" value="RNaseH-like_sf"/>
</dbReference>
<dbReference type="OrthoDB" id="8958038at2759"/>
<dbReference type="InterPro" id="IPR036397">
    <property type="entry name" value="RNaseH_sf"/>
</dbReference>
<protein>
    <submittedName>
        <fullName evidence="1">PREDICTED: uncharacterized protein LOC107329134</fullName>
    </submittedName>
</protein>
<sequence>MLLTLQRGESAANDLKPESRWINGPDFLKSDKSEWPIDDIPGPPSPTAQREMKKKVLGAKVVVPKLLDPASYSNWLKLVRVTAWILWFCHNLRKKDRRNAEVLSVEELEEAELYWIKSAQQDRFGVEIESLSKGHPAAQASWIADLNPQLVNGILRVGGRIDKAELPWEAKHPIILDHGHDITRLIVIHYHRKLIHAGVEHVFNHIREKYWILRGRSEVKNCTVKCPLCHRRRIQPLTQRMSSLPSICLAGVSIPFQNVGLDYAGPFSVRIGCNRIEKHYICLFTCMHMRAVHLEVAHSLEADSFIMALRRFLAWRGNLARILSDNGTNFDGAERELRESVLEIDQK</sequence>
<evidence type="ECO:0000313" key="1">
    <source>
        <dbReference type="EMBL" id="CAB4028465.1"/>
    </source>
</evidence>
<dbReference type="PANTHER" id="PTHR47331">
    <property type="entry name" value="PHD-TYPE DOMAIN-CONTAINING PROTEIN"/>
    <property type="match status" value="1"/>
</dbReference>
<gene>
    <name evidence="1" type="ORF">PACLA_8A082498</name>
</gene>